<dbReference type="InParanoid" id="A0A0L0H7E1"/>
<dbReference type="InterPro" id="IPR021777">
    <property type="entry name" value="SANBR_BTB"/>
</dbReference>
<dbReference type="Gene3D" id="3.30.710.10">
    <property type="entry name" value="Potassium Channel Kv1.1, Chain A"/>
    <property type="match status" value="1"/>
</dbReference>
<dbReference type="Proteomes" id="UP000053201">
    <property type="component" value="Unassembled WGS sequence"/>
</dbReference>
<dbReference type="InterPro" id="IPR011333">
    <property type="entry name" value="SKP1/BTB/POZ_sf"/>
</dbReference>
<dbReference type="EMBL" id="KQ257464">
    <property type="protein sequence ID" value="KNC97460.1"/>
    <property type="molecule type" value="Genomic_DNA"/>
</dbReference>
<protein>
    <recommendedName>
        <fullName evidence="2">BTB domain-containing protein</fullName>
    </recommendedName>
</protein>
<dbReference type="PANTHER" id="PTHR20946:SF0">
    <property type="entry name" value="SANT AND BTB DOMAIN REGULATOR OF CLASS SWITCH RECOMBINATION"/>
    <property type="match status" value="1"/>
</dbReference>
<dbReference type="PANTHER" id="PTHR20946">
    <property type="entry name" value="SANT AND BTB DOMAIN REGULATOR OF CLASS SWITCH RECOMBINATION"/>
    <property type="match status" value="1"/>
</dbReference>
<evidence type="ECO:0000259" key="2">
    <source>
        <dbReference type="PROSITE" id="PS50097"/>
    </source>
</evidence>
<dbReference type="AlphaFoldDB" id="A0A0L0H7E1"/>
<feature type="compositionally biased region" description="Basic and acidic residues" evidence="1">
    <location>
        <begin position="41"/>
        <end position="52"/>
    </location>
</feature>
<dbReference type="PROSITE" id="PS50097">
    <property type="entry name" value="BTB"/>
    <property type="match status" value="1"/>
</dbReference>
<sequence length="518" mass="58568">MISEERLMLTDPELLPDARSVPIHSKPKEPRPTSARSEAGSTRRADIGRDLQRNVTVEASQTDKKAGQCAFRNMAGSDIVIHVYDENRNAKRDFFCKRSLLIGQMSYFSSYLYDRTAEENVEIDVHCDVEVFEWLMAYITRRKPAFEARTAISILISSNFLQMSALEDQCLKYVHDHINEILKVPIDMGCLSNILLRKLASLFSVDELSTITDPRDKILSQLYFTKLSEMLSSATGNVIRRCIQCGKPYARKQEANLRCRRASLTLDTHGRLHSLHERDPQFDINEYIAGLHAGGLSWKEVYWRIWGTLNHQHCTTCDEIFACVDYTTCARHTSIVSFPPGEALKGYYPCCGAQELKFNPFQLPKGCRQFTHTPSSMSHEINGIFRSHMAYIIRPPGPTAENDPPSQCVAAAVENDSIAGSEKRVSSMVNTFVDVFSVWKPPVQVWDFKRFNSKEQLLTANPNASNLSSSGTVHGSDSRIFAVPLVNRKSQHAQRTEDTARLYAMIKQGRLTCRKNLG</sequence>
<gene>
    <name evidence="3" type="ORF">SPPG_07378</name>
</gene>
<dbReference type="InterPro" id="IPR045902">
    <property type="entry name" value="SANBR-like"/>
</dbReference>
<dbReference type="OrthoDB" id="550012at2759"/>
<dbReference type="Pfam" id="PF11822">
    <property type="entry name" value="BTB_SANBR"/>
    <property type="match status" value="1"/>
</dbReference>
<feature type="region of interest" description="Disordered" evidence="1">
    <location>
        <begin position="1"/>
        <end position="60"/>
    </location>
</feature>
<dbReference type="InterPro" id="IPR000210">
    <property type="entry name" value="BTB/POZ_dom"/>
</dbReference>
<accession>A0A0L0H7E1</accession>
<evidence type="ECO:0000313" key="4">
    <source>
        <dbReference type="Proteomes" id="UP000053201"/>
    </source>
</evidence>
<evidence type="ECO:0000313" key="3">
    <source>
        <dbReference type="EMBL" id="KNC97460.1"/>
    </source>
</evidence>
<dbReference type="SUPFAM" id="SSF54695">
    <property type="entry name" value="POZ domain"/>
    <property type="match status" value="1"/>
</dbReference>
<reference evidence="3 4" key="1">
    <citation type="submission" date="2009-08" db="EMBL/GenBank/DDBJ databases">
        <title>The Genome Sequence of Spizellomyces punctatus strain DAOM BR117.</title>
        <authorList>
            <consortium name="The Broad Institute Genome Sequencing Platform"/>
            <person name="Russ C."/>
            <person name="Cuomo C."/>
            <person name="Shea T."/>
            <person name="Young S.K."/>
            <person name="Zeng Q."/>
            <person name="Koehrsen M."/>
            <person name="Haas B."/>
            <person name="Borodovsky M."/>
            <person name="Guigo R."/>
            <person name="Alvarado L."/>
            <person name="Berlin A."/>
            <person name="Bochicchio J."/>
            <person name="Borenstein D."/>
            <person name="Chapman S."/>
            <person name="Chen Z."/>
            <person name="Engels R."/>
            <person name="Freedman E."/>
            <person name="Gellesch M."/>
            <person name="Goldberg J."/>
            <person name="Griggs A."/>
            <person name="Gujja S."/>
            <person name="Heiman D."/>
            <person name="Hepburn T."/>
            <person name="Howarth C."/>
            <person name="Jen D."/>
            <person name="Larson L."/>
            <person name="Lewis B."/>
            <person name="Mehta T."/>
            <person name="Park D."/>
            <person name="Pearson M."/>
            <person name="Roberts A."/>
            <person name="Saif S."/>
            <person name="Shenoy N."/>
            <person name="Sisk P."/>
            <person name="Stolte C."/>
            <person name="Sykes S."/>
            <person name="Thomson T."/>
            <person name="Walk T."/>
            <person name="White J."/>
            <person name="Yandava C."/>
            <person name="Burger G."/>
            <person name="Gray M.W."/>
            <person name="Holland P.W.H."/>
            <person name="King N."/>
            <person name="Lang F.B.F."/>
            <person name="Roger A.J."/>
            <person name="Ruiz-Trillo I."/>
            <person name="Lander E."/>
            <person name="Nusbaum C."/>
        </authorList>
    </citation>
    <scope>NUCLEOTIDE SEQUENCE [LARGE SCALE GENOMIC DNA]</scope>
    <source>
        <strain evidence="3 4">DAOM BR117</strain>
    </source>
</reference>
<name>A0A0L0H7E1_SPIPD</name>
<dbReference type="eggNOG" id="ENOG502QRE4">
    <property type="taxonomic scope" value="Eukaryota"/>
</dbReference>
<keyword evidence="4" id="KW-1185">Reference proteome</keyword>
<organism evidence="3 4">
    <name type="scientific">Spizellomyces punctatus (strain DAOM BR117)</name>
    <dbReference type="NCBI Taxonomy" id="645134"/>
    <lineage>
        <taxon>Eukaryota</taxon>
        <taxon>Fungi</taxon>
        <taxon>Fungi incertae sedis</taxon>
        <taxon>Chytridiomycota</taxon>
        <taxon>Chytridiomycota incertae sedis</taxon>
        <taxon>Chytridiomycetes</taxon>
        <taxon>Spizellomycetales</taxon>
        <taxon>Spizellomycetaceae</taxon>
        <taxon>Spizellomyces</taxon>
    </lineage>
</organism>
<dbReference type="RefSeq" id="XP_016605500.1">
    <property type="nucleotide sequence ID" value="XM_016755544.1"/>
</dbReference>
<dbReference type="GeneID" id="27690598"/>
<feature type="domain" description="BTB" evidence="2">
    <location>
        <begin position="77"/>
        <end position="148"/>
    </location>
</feature>
<proteinExistence type="predicted"/>
<evidence type="ECO:0000256" key="1">
    <source>
        <dbReference type="SAM" id="MobiDB-lite"/>
    </source>
</evidence>
<dbReference type="STRING" id="645134.A0A0L0H7E1"/>
<dbReference type="VEuPathDB" id="FungiDB:SPPG_07378"/>